<dbReference type="EnsemblPlants" id="OMERI06G05370.1">
    <property type="protein sequence ID" value="OMERI06G05370.1"/>
    <property type="gene ID" value="OMERI06G05370"/>
</dbReference>
<name>A0A0E0DXK3_9ORYZ</name>
<feature type="compositionally biased region" description="Basic residues" evidence="1">
    <location>
        <begin position="170"/>
        <end position="180"/>
    </location>
</feature>
<accession>A0A0E0DXK3</accession>
<feature type="region of interest" description="Disordered" evidence="1">
    <location>
        <begin position="309"/>
        <end position="330"/>
    </location>
</feature>
<dbReference type="AlphaFoldDB" id="A0A0E0DXK3"/>
<sequence length="330" mass="37646">MLEIRLGGKLKQTCQKLPTLIDQKHSFDPDNSIVTFDDLSEDQRREVEWELEIESVVLRKQKLARLLKKRKSVIEKQQKPINLKLSANKKEVAMLDFSGNIGPFVLPTEFRAKEDDEHLDDGARNHDDKVKILESHPRTNLDITQVKKSECLSNISDQSYAKDDRFDKRNRSRWSSRKKSSVQVGGSSTRKQIWVPKSRGQEKGLFAGTRVSVQRASVQKKVIEPRGHARVQQLENLHHVSRKQEASSAELVTSHNLPKGSGGNGSQLRHSYSLSNWQKKHLHKLSAEKLREKGMAWVPKVNVQVHSEKDAKVELKAKNEKGVGRRAPNQ</sequence>
<feature type="compositionally biased region" description="Basic and acidic residues" evidence="1">
    <location>
        <begin position="309"/>
        <end position="323"/>
    </location>
</feature>
<dbReference type="HOGENOM" id="CLU_070693_0_0_1"/>
<protein>
    <submittedName>
        <fullName evidence="2">Uncharacterized protein</fullName>
    </submittedName>
</protein>
<keyword evidence="3" id="KW-1185">Reference proteome</keyword>
<feature type="region of interest" description="Disordered" evidence="1">
    <location>
        <begin position="163"/>
        <end position="197"/>
    </location>
</feature>
<reference evidence="2" key="2">
    <citation type="submission" date="2018-05" db="EMBL/GenBank/DDBJ databases">
        <title>OmerRS3 (Oryza meridionalis Reference Sequence Version 3).</title>
        <authorList>
            <person name="Zhang J."/>
            <person name="Kudrna D."/>
            <person name="Lee S."/>
            <person name="Talag J."/>
            <person name="Welchert J."/>
            <person name="Wing R.A."/>
        </authorList>
    </citation>
    <scope>NUCLEOTIDE SEQUENCE [LARGE SCALE GENOMIC DNA]</scope>
    <source>
        <strain evidence="2">cv. OR44</strain>
    </source>
</reference>
<evidence type="ECO:0000256" key="1">
    <source>
        <dbReference type="SAM" id="MobiDB-lite"/>
    </source>
</evidence>
<dbReference type="Proteomes" id="UP000008021">
    <property type="component" value="Chromosome 6"/>
</dbReference>
<feature type="compositionally biased region" description="Polar residues" evidence="1">
    <location>
        <begin position="246"/>
        <end position="256"/>
    </location>
</feature>
<proteinExistence type="predicted"/>
<evidence type="ECO:0000313" key="2">
    <source>
        <dbReference type="EnsemblPlants" id="OMERI06G05370.1"/>
    </source>
</evidence>
<dbReference type="Gramene" id="OMERI06G05370.1">
    <property type="protein sequence ID" value="OMERI06G05370.1"/>
    <property type="gene ID" value="OMERI06G05370"/>
</dbReference>
<feature type="region of interest" description="Disordered" evidence="1">
    <location>
        <begin position="241"/>
        <end position="270"/>
    </location>
</feature>
<evidence type="ECO:0000313" key="3">
    <source>
        <dbReference type="Proteomes" id="UP000008021"/>
    </source>
</evidence>
<reference evidence="2" key="1">
    <citation type="submission" date="2015-04" db="UniProtKB">
        <authorList>
            <consortium name="EnsemblPlants"/>
        </authorList>
    </citation>
    <scope>IDENTIFICATION</scope>
</reference>
<feature type="compositionally biased region" description="Polar residues" evidence="1">
    <location>
        <begin position="182"/>
        <end position="191"/>
    </location>
</feature>
<organism evidence="2">
    <name type="scientific">Oryza meridionalis</name>
    <dbReference type="NCBI Taxonomy" id="40149"/>
    <lineage>
        <taxon>Eukaryota</taxon>
        <taxon>Viridiplantae</taxon>
        <taxon>Streptophyta</taxon>
        <taxon>Embryophyta</taxon>
        <taxon>Tracheophyta</taxon>
        <taxon>Spermatophyta</taxon>
        <taxon>Magnoliopsida</taxon>
        <taxon>Liliopsida</taxon>
        <taxon>Poales</taxon>
        <taxon>Poaceae</taxon>
        <taxon>BOP clade</taxon>
        <taxon>Oryzoideae</taxon>
        <taxon>Oryzeae</taxon>
        <taxon>Oryzinae</taxon>
        <taxon>Oryza</taxon>
    </lineage>
</organism>